<dbReference type="FunFam" id="3.30.420.210:FF:000003">
    <property type="entry name" value="UBX domain protein 11"/>
    <property type="match status" value="1"/>
</dbReference>
<feature type="compositionally biased region" description="Low complexity" evidence="11">
    <location>
        <begin position="401"/>
        <end position="423"/>
    </location>
</feature>
<dbReference type="SUPFAM" id="SSF102848">
    <property type="entry name" value="NSFL1 (p97 ATPase) cofactor p47, SEP domain"/>
    <property type="match status" value="1"/>
</dbReference>
<dbReference type="Gene3D" id="3.10.20.90">
    <property type="entry name" value="Phosphatidylinositol 3-kinase Catalytic Subunit, Chain A, domain 1"/>
    <property type="match status" value="1"/>
</dbReference>
<feature type="compositionally biased region" description="Low complexity" evidence="11">
    <location>
        <begin position="869"/>
        <end position="883"/>
    </location>
</feature>
<feature type="domain" description="SEP" evidence="12">
    <location>
        <begin position="650"/>
        <end position="714"/>
    </location>
</feature>
<feature type="region of interest" description="Disordered" evidence="11">
    <location>
        <begin position="1"/>
        <end position="487"/>
    </location>
</feature>
<comment type="function">
    <text evidence="5">May be involved in the reorganization of actin cytoskeleton mediated by RND1, RND2 and RND3. Promotes RHOA activation mediated by GNA12 and GNA13.</text>
</comment>
<feature type="compositionally biased region" description="Polar residues" evidence="11">
    <location>
        <begin position="737"/>
        <end position="753"/>
    </location>
</feature>
<feature type="compositionally biased region" description="Acidic residues" evidence="11">
    <location>
        <begin position="144"/>
        <end position="157"/>
    </location>
</feature>
<feature type="compositionally biased region" description="Basic and acidic residues" evidence="11">
    <location>
        <begin position="196"/>
        <end position="210"/>
    </location>
</feature>
<feature type="region of interest" description="Disordered" evidence="11">
    <location>
        <begin position="866"/>
        <end position="904"/>
    </location>
</feature>
<evidence type="ECO:0000256" key="9">
    <source>
        <dbReference type="ARBA" id="ARBA00081109"/>
    </source>
</evidence>
<evidence type="ECO:0000313" key="14">
    <source>
        <dbReference type="Proteomes" id="UP000319731"/>
    </source>
</evidence>
<dbReference type="InterPro" id="IPR012989">
    <property type="entry name" value="SEP_domain"/>
</dbReference>
<feature type="compositionally biased region" description="Basic and acidic residues" evidence="11">
    <location>
        <begin position="278"/>
        <end position="294"/>
    </location>
</feature>
<evidence type="ECO:0000256" key="10">
    <source>
        <dbReference type="SAM" id="Coils"/>
    </source>
</evidence>
<proteinExistence type="predicted"/>
<comment type="subcellular location">
    <subcellularLocation>
        <location evidence="1">Cytoplasm</location>
        <location evidence="1">Cytoskeleton</location>
    </subcellularLocation>
</comment>
<dbReference type="STRING" id="1806994.A0A507CB05"/>
<dbReference type="GeneID" id="42003922"/>
<gene>
    <name evidence="13" type="ORF">SmJEL517_g02697</name>
</gene>
<feature type="region of interest" description="Disordered" evidence="11">
    <location>
        <begin position="735"/>
        <end position="757"/>
    </location>
</feature>
<dbReference type="Pfam" id="PF08059">
    <property type="entry name" value="SEP"/>
    <property type="match status" value="1"/>
</dbReference>
<dbReference type="Gene3D" id="3.30.420.210">
    <property type="entry name" value="SEP domain"/>
    <property type="match status" value="1"/>
</dbReference>
<name>A0A507CB05_9FUNG</name>
<feature type="coiled-coil region" evidence="10">
    <location>
        <begin position="493"/>
        <end position="527"/>
    </location>
</feature>
<evidence type="ECO:0000256" key="2">
    <source>
        <dbReference type="ARBA" id="ARBA00022490"/>
    </source>
</evidence>
<evidence type="ECO:0000256" key="11">
    <source>
        <dbReference type="SAM" id="MobiDB-lite"/>
    </source>
</evidence>
<evidence type="ECO:0000256" key="3">
    <source>
        <dbReference type="ARBA" id="ARBA00023054"/>
    </source>
</evidence>
<dbReference type="PANTHER" id="PTHR23333:SF4">
    <property type="entry name" value="UBX DOMAIN-CONTAINING PROTEIN 11"/>
    <property type="match status" value="1"/>
</dbReference>
<dbReference type="InterPro" id="IPR036241">
    <property type="entry name" value="NSFL1C_SEP_dom_sf"/>
</dbReference>
<keyword evidence="3 10" id="KW-0175">Coiled coil</keyword>
<evidence type="ECO:0000256" key="1">
    <source>
        <dbReference type="ARBA" id="ARBA00004245"/>
    </source>
</evidence>
<organism evidence="13 14">
    <name type="scientific">Synchytrium microbalum</name>
    <dbReference type="NCBI Taxonomy" id="1806994"/>
    <lineage>
        <taxon>Eukaryota</taxon>
        <taxon>Fungi</taxon>
        <taxon>Fungi incertae sedis</taxon>
        <taxon>Chytridiomycota</taxon>
        <taxon>Chytridiomycota incertae sedis</taxon>
        <taxon>Chytridiomycetes</taxon>
        <taxon>Synchytriales</taxon>
        <taxon>Synchytriaceae</taxon>
        <taxon>Synchytrium</taxon>
    </lineage>
</organism>
<dbReference type="OrthoDB" id="25887at2759"/>
<dbReference type="EMBL" id="QEAO01000012">
    <property type="protein sequence ID" value="TPX34715.1"/>
    <property type="molecule type" value="Genomic_DNA"/>
</dbReference>
<evidence type="ECO:0000256" key="8">
    <source>
        <dbReference type="ARBA" id="ARBA00075811"/>
    </source>
</evidence>
<feature type="compositionally biased region" description="Polar residues" evidence="11">
    <location>
        <begin position="263"/>
        <end position="276"/>
    </location>
</feature>
<dbReference type="GO" id="GO:0043161">
    <property type="term" value="P:proteasome-mediated ubiquitin-dependent protein catabolic process"/>
    <property type="evidence" value="ECO:0007669"/>
    <property type="project" value="TreeGrafter"/>
</dbReference>
<dbReference type="GO" id="GO:0005856">
    <property type="term" value="C:cytoskeleton"/>
    <property type="evidence" value="ECO:0007669"/>
    <property type="project" value="UniProtKB-SubCell"/>
</dbReference>
<feature type="compositionally biased region" description="Low complexity" evidence="11">
    <location>
        <begin position="453"/>
        <end position="468"/>
    </location>
</feature>
<dbReference type="AlphaFoldDB" id="A0A507CB05"/>
<evidence type="ECO:0000256" key="6">
    <source>
        <dbReference type="ARBA" id="ARBA00062345"/>
    </source>
</evidence>
<sequence length="1045" mass="115267">MEDGTRGILQDLTHHRTATPKASAADSKKDSKSASPRQQHDEDERPSARPESRPKVKEQQISSSRPAGLKSKPQPKSHFDDDEDEDSEDNDAPVRPKPSSHDLPSTPVMSERPGSTQRTGFSPVKQGATKLIVSTTSKDHHDDENDDYDDEVDEDDNVATKTYKHGQPQPQQPAKRPGSPIRQSLSVLQHSLAPLSHKEADDSEVEEKPKPQRPGSPIRHALSMSSTSSINRKEPSRPAQHGDDDEDDDHIPPKPSSPIRHTLSMSRPSAISTAQKEPSPRKPLYDSSEDEKVVAKSTTSKNKKSEDEESFPVKHRVEGSKPTKQVARPQRDEANSIRKPTSAMDKITPSQEPLSRPATGSSSFTVSSSDLRMGSSGKRPSADVLLARINNSPKVMESNRPSSPTKASAPKPAGSSPTSAPPTHKASPLVAKKPSPTLQPDRIAQEPHRVTPKPSLSHKSSTGSLSKLDPLASHHGSGILKPSASGPGDLDLVTSMAARLNKLEAEIRLLRGDIQTKNVTIQKLENEIELFSHHQGEANDHEQNAKIEFLEAKSRKLQGQVDEMESFLARYDMIWEDASTRPGSVGTSRQSSRPVSAASSLLSVSSRVGPVEFPYEMDRIRARVTELNVLAGEGVAYVQSGRAGASLKMQAALPLSLYRNGFALRSGPFRPFSDKSTKMFMRDLLDGYFPFELKDQYPDGVPFDLRDYHTTAYDDQPKYIPFSGQGHIVGYAGEPTSRPTSSKTIHSTTTVSKPNPAVTHFTSHEEDASSSQSRLWNPEASVGGQYSWLKSEHDRHDSSLNLHPVERHARFREDTPPAHDSSLSCLNDSPLKKQSKENFLQQIPKCVIKNGQIVNVREGINSFLDGRSESSSSLLPPTSASAAHVSEATRHDPKHDPKHPPIIKTVVIPTTVDMADRHSTRRSHSVLSPHPPVSRPSSRPASPIRKAAGSQDHLQNHVEHVTPYDQITTLKIHAPDDCTEYFVRMYAKQTIKELRNMLDEHILKIYGEYSLKPSFPQKKPFDPQMTLEECGLVPNAKLYICHRHK</sequence>
<evidence type="ECO:0000256" key="7">
    <source>
        <dbReference type="ARBA" id="ARBA00073759"/>
    </source>
</evidence>
<dbReference type="PROSITE" id="PS51399">
    <property type="entry name" value="SEP"/>
    <property type="match status" value="1"/>
</dbReference>
<protein>
    <recommendedName>
        <fullName evidence="7">UBX domain-containing protein 11</fullName>
    </recommendedName>
    <alternativeName>
        <fullName evidence="9">Socius</fullName>
    </alternativeName>
    <alternativeName>
        <fullName evidence="8">UBX domain-containing protein 5</fullName>
    </alternativeName>
</protein>
<feature type="compositionally biased region" description="Basic and acidic residues" evidence="11">
    <location>
        <begin position="303"/>
        <end position="321"/>
    </location>
</feature>
<dbReference type="RefSeq" id="XP_031025393.1">
    <property type="nucleotide sequence ID" value="XM_031168625.1"/>
</dbReference>
<evidence type="ECO:0000313" key="13">
    <source>
        <dbReference type="EMBL" id="TPX34715.1"/>
    </source>
</evidence>
<keyword evidence="2" id="KW-0963">Cytoplasm</keyword>
<dbReference type="SUPFAM" id="SSF54236">
    <property type="entry name" value="Ubiquitin-like"/>
    <property type="match status" value="1"/>
</dbReference>
<comment type="caution">
    <text evidence="13">The sequence shown here is derived from an EMBL/GenBank/DDBJ whole genome shotgun (WGS) entry which is preliminary data.</text>
</comment>
<dbReference type="InterPro" id="IPR029071">
    <property type="entry name" value="Ubiquitin-like_domsf"/>
</dbReference>
<accession>A0A507CB05</accession>
<keyword evidence="14" id="KW-1185">Reference proteome</keyword>
<feature type="region of interest" description="Disordered" evidence="11">
    <location>
        <begin position="917"/>
        <end position="954"/>
    </location>
</feature>
<evidence type="ECO:0000256" key="4">
    <source>
        <dbReference type="ARBA" id="ARBA00023212"/>
    </source>
</evidence>
<reference evidence="13 14" key="1">
    <citation type="journal article" date="2019" name="Sci. Rep.">
        <title>Comparative genomics of chytrid fungi reveal insights into the obligate biotrophic and pathogenic lifestyle of Synchytrium endobioticum.</title>
        <authorList>
            <person name="van de Vossenberg B.T.L.H."/>
            <person name="Warris S."/>
            <person name="Nguyen H.D.T."/>
            <person name="van Gent-Pelzer M.P.E."/>
            <person name="Joly D.L."/>
            <person name="van de Geest H.C."/>
            <person name="Bonants P.J.M."/>
            <person name="Smith D.S."/>
            <person name="Levesque C.A."/>
            <person name="van der Lee T.A.J."/>
        </authorList>
    </citation>
    <scope>NUCLEOTIDE SEQUENCE [LARGE SCALE GENOMIC DNA]</scope>
    <source>
        <strain evidence="13 14">JEL517</strain>
    </source>
</reference>
<feature type="compositionally biased region" description="Basic and acidic residues" evidence="11">
    <location>
        <begin position="231"/>
        <end position="242"/>
    </location>
</feature>
<feature type="compositionally biased region" description="Acidic residues" evidence="11">
    <location>
        <begin position="80"/>
        <end position="91"/>
    </location>
</feature>
<evidence type="ECO:0000256" key="5">
    <source>
        <dbReference type="ARBA" id="ARBA00059434"/>
    </source>
</evidence>
<comment type="subunit">
    <text evidence="6">Interacts with GNA12, GNA13, RND1, RND2 and RND3.</text>
</comment>
<dbReference type="PANTHER" id="PTHR23333">
    <property type="entry name" value="UBX DOMAIN CONTAINING PROTEIN"/>
    <property type="match status" value="1"/>
</dbReference>
<evidence type="ECO:0000259" key="12">
    <source>
        <dbReference type="PROSITE" id="PS51399"/>
    </source>
</evidence>
<dbReference type="Proteomes" id="UP000319731">
    <property type="component" value="Unassembled WGS sequence"/>
</dbReference>
<feature type="compositionally biased region" description="Basic and acidic residues" evidence="11">
    <location>
        <begin position="887"/>
        <end position="899"/>
    </location>
</feature>
<feature type="compositionally biased region" description="Basic and acidic residues" evidence="11">
    <location>
        <begin position="26"/>
        <end position="58"/>
    </location>
</feature>
<keyword evidence="4" id="KW-0206">Cytoskeleton</keyword>
<dbReference type="GO" id="GO:0043130">
    <property type="term" value="F:ubiquitin binding"/>
    <property type="evidence" value="ECO:0007669"/>
    <property type="project" value="TreeGrafter"/>
</dbReference>